<dbReference type="InterPro" id="IPR050865">
    <property type="entry name" value="BEACH_Domain"/>
</dbReference>
<dbReference type="SUPFAM" id="SSF49899">
    <property type="entry name" value="Concanavalin A-like lectins/glucanases"/>
    <property type="match status" value="1"/>
</dbReference>
<feature type="region of interest" description="Disordered" evidence="3">
    <location>
        <begin position="2668"/>
        <end position="2692"/>
    </location>
</feature>
<protein>
    <submittedName>
        <fullName evidence="4">BEACH domain-containing protein lvsC</fullName>
    </submittedName>
</protein>
<evidence type="ECO:0000256" key="2">
    <source>
        <dbReference type="ARBA" id="ARBA00022737"/>
    </source>
</evidence>
<dbReference type="InterPro" id="IPR011993">
    <property type="entry name" value="PH-like_dom_sf"/>
</dbReference>
<feature type="compositionally biased region" description="Polar residues" evidence="3">
    <location>
        <begin position="123"/>
        <end position="143"/>
    </location>
</feature>
<dbReference type="InterPro" id="IPR023362">
    <property type="entry name" value="PH-BEACH_dom"/>
</dbReference>
<evidence type="ECO:0000256" key="1">
    <source>
        <dbReference type="ARBA" id="ARBA00022574"/>
    </source>
</evidence>
<dbReference type="InterPro" id="IPR015943">
    <property type="entry name" value="WD40/YVTN_repeat-like_dom_sf"/>
</dbReference>
<dbReference type="CDD" id="cd06071">
    <property type="entry name" value="Beach"/>
    <property type="match status" value="1"/>
</dbReference>
<gene>
    <name evidence="4" type="ORF">TRIUR3_14458</name>
</gene>
<feature type="region of interest" description="Disordered" evidence="3">
    <location>
        <begin position="159"/>
        <end position="196"/>
    </location>
</feature>
<dbReference type="Pfam" id="PF14844">
    <property type="entry name" value="PH_BEACH"/>
    <property type="match status" value="1"/>
</dbReference>
<feature type="compositionally biased region" description="Polar residues" evidence="3">
    <location>
        <begin position="60"/>
        <end position="70"/>
    </location>
</feature>
<dbReference type="InterPro" id="IPR000409">
    <property type="entry name" value="BEACH_dom"/>
</dbReference>
<dbReference type="Pfam" id="PF02138">
    <property type="entry name" value="Beach"/>
    <property type="match status" value="1"/>
</dbReference>
<dbReference type="PANTHER" id="PTHR13743:SF157">
    <property type="entry name" value="BEACH DOMAIN-CONTAINING PROTEIN C2"/>
    <property type="match status" value="1"/>
</dbReference>
<dbReference type="Pfam" id="PF20426">
    <property type="entry name" value="NBCH_WD40"/>
    <property type="match status" value="1"/>
</dbReference>
<dbReference type="InterPro" id="IPR001680">
    <property type="entry name" value="WD40_rpt"/>
</dbReference>
<feature type="compositionally biased region" description="Polar residues" evidence="3">
    <location>
        <begin position="1"/>
        <end position="25"/>
    </location>
</feature>
<dbReference type="InterPro" id="IPR036322">
    <property type="entry name" value="WD40_repeat_dom_sf"/>
</dbReference>
<evidence type="ECO:0000313" key="4">
    <source>
        <dbReference type="EMBL" id="EMS60602.1"/>
    </source>
</evidence>
<dbReference type="PROSITE" id="PS50082">
    <property type="entry name" value="WD_REPEATS_2"/>
    <property type="match status" value="1"/>
</dbReference>
<dbReference type="Gene3D" id="2.130.10.10">
    <property type="entry name" value="YVTN repeat-like/Quinoprotein amine dehydrogenase"/>
    <property type="match status" value="1"/>
</dbReference>
<dbReference type="SUPFAM" id="SSF50729">
    <property type="entry name" value="PH domain-like"/>
    <property type="match status" value="1"/>
</dbReference>
<dbReference type="InterPro" id="IPR031570">
    <property type="entry name" value="NBEA/BDCP_DUF4704"/>
</dbReference>
<feature type="region of interest" description="Disordered" evidence="3">
    <location>
        <begin position="2051"/>
        <end position="2082"/>
    </location>
</feature>
<keyword evidence="1" id="KW-0853">WD repeat</keyword>
<dbReference type="PROSITE" id="PS50197">
    <property type="entry name" value="BEACH"/>
    <property type="match status" value="1"/>
</dbReference>
<dbReference type="SUPFAM" id="SSF81837">
    <property type="entry name" value="BEACH domain"/>
    <property type="match status" value="1"/>
</dbReference>
<organism evidence="4">
    <name type="scientific">Triticum urartu</name>
    <name type="common">Red wild einkorn</name>
    <name type="synonym">Crithodium urartu</name>
    <dbReference type="NCBI Taxonomy" id="4572"/>
    <lineage>
        <taxon>Eukaryota</taxon>
        <taxon>Viridiplantae</taxon>
        <taxon>Streptophyta</taxon>
        <taxon>Embryophyta</taxon>
        <taxon>Tracheophyta</taxon>
        <taxon>Spermatophyta</taxon>
        <taxon>Magnoliopsida</taxon>
        <taxon>Liliopsida</taxon>
        <taxon>Poales</taxon>
        <taxon>Poaceae</taxon>
        <taxon>BOP clade</taxon>
        <taxon>Pooideae</taxon>
        <taxon>Triticodae</taxon>
        <taxon>Triticeae</taxon>
        <taxon>Triticinae</taxon>
        <taxon>Triticum</taxon>
    </lineage>
</organism>
<name>M7ZKG6_TRIUA</name>
<dbReference type="PANTHER" id="PTHR13743">
    <property type="entry name" value="BEIGE/BEACH-RELATED"/>
    <property type="match status" value="1"/>
</dbReference>
<dbReference type="SMART" id="SM01026">
    <property type="entry name" value="Beach"/>
    <property type="match status" value="1"/>
</dbReference>
<dbReference type="STRING" id="4572.M7ZKG6"/>
<feature type="region of interest" description="Disordered" evidence="3">
    <location>
        <begin position="1400"/>
        <end position="1428"/>
    </location>
</feature>
<evidence type="ECO:0000256" key="3">
    <source>
        <dbReference type="SAM" id="MobiDB-lite"/>
    </source>
</evidence>
<reference evidence="4" key="1">
    <citation type="journal article" date="2013" name="Nature">
        <title>Draft genome of the wheat A-genome progenitor Triticum urartu.</title>
        <authorList>
            <person name="Ling H.Q."/>
            <person name="Zhao S."/>
            <person name="Liu D."/>
            <person name="Wang J."/>
            <person name="Sun H."/>
            <person name="Zhang C."/>
            <person name="Fan H."/>
            <person name="Li D."/>
            <person name="Dong L."/>
            <person name="Tao Y."/>
            <person name="Gao C."/>
            <person name="Wu H."/>
            <person name="Li Y."/>
            <person name="Cui Y."/>
            <person name="Guo X."/>
            <person name="Zheng S."/>
            <person name="Wang B."/>
            <person name="Yu K."/>
            <person name="Liang Q."/>
            <person name="Yang W."/>
            <person name="Lou X."/>
            <person name="Chen J."/>
            <person name="Feng M."/>
            <person name="Jian J."/>
            <person name="Zhang X."/>
            <person name="Luo G."/>
            <person name="Jiang Y."/>
            <person name="Liu J."/>
            <person name="Wang Z."/>
            <person name="Sha Y."/>
            <person name="Zhang B."/>
            <person name="Wu H."/>
            <person name="Tang D."/>
            <person name="Shen Q."/>
            <person name="Xue P."/>
            <person name="Zou S."/>
            <person name="Wang X."/>
            <person name="Liu X."/>
            <person name="Wang F."/>
            <person name="Yang Y."/>
            <person name="An X."/>
            <person name="Dong Z."/>
            <person name="Zhang K."/>
            <person name="Zhang X."/>
            <person name="Luo M.C."/>
            <person name="Dvorak J."/>
            <person name="Tong Y."/>
            <person name="Wang J."/>
            <person name="Yang H."/>
            <person name="Li Z."/>
            <person name="Wang D."/>
            <person name="Zhang A."/>
            <person name="Wang J."/>
        </authorList>
    </citation>
    <scope>NUCLEOTIDE SEQUENCE</scope>
</reference>
<feature type="region of interest" description="Disordered" evidence="3">
    <location>
        <begin position="1"/>
        <end position="143"/>
    </location>
</feature>
<dbReference type="InterPro" id="IPR036372">
    <property type="entry name" value="BEACH_dom_sf"/>
</dbReference>
<dbReference type="PROSITE" id="PS50294">
    <property type="entry name" value="WD_REPEATS_REGION"/>
    <property type="match status" value="1"/>
</dbReference>
<dbReference type="InterPro" id="IPR013320">
    <property type="entry name" value="ConA-like_dom_sf"/>
</dbReference>
<dbReference type="SUPFAM" id="SSF50978">
    <property type="entry name" value="WD40 repeat-like"/>
    <property type="match status" value="1"/>
</dbReference>
<dbReference type="InterPro" id="IPR046851">
    <property type="entry name" value="NBCH_WD40"/>
</dbReference>
<dbReference type="Gene3D" id="2.30.29.30">
    <property type="entry name" value="Pleckstrin-homology domain (PH domain)/Phosphotyrosine-binding domain (PTB)"/>
    <property type="match status" value="1"/>
</dbReference>
<accession>M7ZKG6</accession>
<dbReference type="EMBL" id="KD107240">
    <property type="protein sequence ID" value="EMS60602.1"/>
    <property type="molecule type" value="Genomic_DNA"/>
</dbReference>
<feature type="compositionally biased region" description="Polar residues" evidence="3">
    <location>
        <begin position="83"/>
        <end position="93"/>
    </location>
</feature>
<dbReference type="Pfam" id="PF15787">
    <property type="entry name" value="DUF4704"/>
    <property type="match status" value="2"/>
</dbReference>
<feature type="compositionally biased region" description="Low complexity" evidence="3">
    <location>
        <begin position="2057"/>
        <end position="2069"/>
    </location>
</feature>
<dbReference type="OMA" id="DTHAHDS"/>
<proteinExistence type="predicted"/>
<dbReference type="eggNOG" id="KOG1787">
    <property type="taxonomic scope" value="Eukaryota"/>
</dbReference>
<dbReference type="PROSITE" id="PS51783">
    <property type="entry name" value="PH_BEACH"/>
    <property type="match status" value="1"/>
</dbReference>
<sequence>MVVSSQETSTGTSAPLPTPRQQGSEAEQFAAVPLTEEVVAEEGVLSQETTTETPAPPSVPQEQGSVQTFAAVSLTDEVGVEKGTSTPKLSTGTPEPLPVPQEQGSVQQFAAVSLSEEVGVEKGTSTPKMSTGTPEPSPVPQEQGSVQQFAVVSLSEEVGVEKGTSTPKMSTGTPTMPPDPSPPLRSRHRPPGVPADAPQEVVRAVDAAVMGNRGGRVDCLLEMVSEGQGELPHSVVDVLLGTMGGVDGLDEVRDTTGTGTSPSIMSNSGAAITAAELLPHLPCSEEPSPRTRMAVGLHAALRACTRNRAMCSSSGLLAVLLESAEKLFVGTGGGSTSSWDGTPLLQCIQLLGGHSLSVKDLHSWLGLVKKVLGTSWATRLMLALEKAMGSEEARGPAATFEFDGESSAATSGKSSAMSAAAAASALAGEGTTHMPRLFSFLSSDNQGVEAYFHGQFLVVESGGGKGKKASLHFTYAFKPRRWYFVGLEHTNKHGLLGKGDSELRLYVDGSLHESRAFDFPRISKPLAFCCIGTNPPPTIAGLQRRRRQCPLFAEMGPIYIFREPIGPDRMSRLALRGGDILPTFGNGAGFPWKATNDHIKNMAEESFALNHEIGGCLHLLYHPSLLSGRFCPDASPSGTHRRPAEVLGLVHVSPCVRPAESLWALAYGGPMALLPLTVSSVQMDTLEPALGELSLSLATASLSAPIFRIISLAIQHPGNNEELCRTCAPELLSRVLHYLLQASSKLGSGEEEGVTNEELVAAIVSLCQSQRNNHELKVQLFRTLLLDLKMWSSCNYGLQKKLLSSLADMVFTESICMRDANALQMLLDGCRRCYWAIREPDSIDNLPLTGTKRSLGEVNALIDELLVVIELLLGAVSSASASDDVCSLIGFIVDCPQPNQVNGTYHCKYIDCMLLKIVARLLHLIYRLIVQPNISRANMFAQSFISSGGVEALLVLLQREAKAGNNHILDNSANLSECYVVSNEGSDAKATTGEGYYQDDESQLAEQHESIVHEDTEQEAAKTNGASFKMLGAKIGRKISNSENQLVKNLGGINFSITADNVRNNVYNVDKGDGIVVGIIRILGALVASGHLKFASSPSNPNLPDGLLTTVHDEGNTMSEDRVSLLLFALQKAFQAAPRRLMTANVYMALISAAINVSSADENLNLYDCGHRFEHIQLLLVLLRALPYAPRSFQARAIQDILFLACSHPENRTTMTTIAEWPEWILEVLIYIHEKGSKKYVDGVSIGEIEDLVHNFLIIMLEHSMRQKDGWRDVEATIHCAEWLSMVGGSSTGDQRLRREQSLPIFRRRLLGDLLDFSARELQVQTEVIAAAAAGVAAEGLSPEEAKVQAENAAHLSVALAENAIVILMLVEDHLRTQGQHFCVSRVLNSVFSSASIASSAPNRTNSLSRAGSEHMDTGLSRRSSLSSDAGGLPLDVLTSMADANGQISAAVMERLTAAAAAEPYESVKHAFVSYGSCIADLAESWKYRSRLWYGVGVPSKSDLFGGGGSDLESWRSVLEKDSNGNWVELPLVKKSLEVLQALLLDDSGLGGGLGIGGGSGPGMGVMAALYQLLDSDQPFLCMLRMTLVSMREDDNGEGDALLKNTSIKDVISEGSLVPFDGNSHSSTRKPRPALLWSVLGPILNMPITESKRQRVLVASSILYSEVWHAIGRDRSPLRKQYIELILPPFIAILRRWRPLLAGVHELTSYDGRNPLIADDRALAADALPIEAALSMISPGWAAAFASPPVAMALAMMAAGASGTETVTPRRNTLSRHDTSLPERKAAARLQTFSSFQKPVETMHNKPGSIPKDKAGAKAAALAATRDLERTAKIGSGRGLSAVAMATSGQRRSASDIDRAKRWNTSEAMSAAWMECLQSADSKPVSGREFSTLSYKYVAILVSGFAFARNLQRVEMERQTQVDVLNRHHASTGVRAWRHLLHCLTEMGRLYGPFEEPLCTPDRIFWKLDFTEGSSRMRRFMKRNYKGSDHLGAAADYDDRKLLSADVQSNECNPKGADSSLTDTIPSTASVVIAEAMSVDDRNEDIEQLESDTTHNSADQLQSSSADQQSMKKSVDSRSSGISADRNLVRSTVVAPGYVPTEADERIIIELPSLMVRPLKVVRGIFQFPLKLLAGIIHSCNFVPRYLLRRSALELFMVDRSNFFFDFGDMEARKNAYRAIIHTKPPNLNDIFLATQRAEQILKRTQLMERWANWEYPVFPWIIADYQSKVLNLDDPSAYRDLSKPVGALNPERLKKFQERYSTFEDPIIPKFHYGSHYSSAGTVLYYLFRMEPFTTLSIQLQGGKFDHADRMFSDLSGTWDSVLEDMSDVKELVPEMFYLPEVFTNINSIDFGTTQLGGKLDSVELPPWAENPVDFVHKHRKALESEHVSTHLHHWIDLIFGYKQRGKDAVMANNVFFYITYEGTVDIDKIADPFHLAADILLKMLKVQRRAMQDQIAYFGQTPSQLLTVPHMKRKSLRDVLQLQTIFRNPSELKSYVLPNPERCNVPASTMLVSNDSIVVVDINVPAAHVALHQWQPNTPDGQGTPFLFHHGRNAASSTGGAFMRMFKGSTSSGEDYEFPRAIAFAASAIRSSAIVAVTCDKDIITGGHADCSVKLISPDGARTIESASGHLAPVTCLALSPDSNYLVTGSRDTTVILWRIHQAGFIHKKNPPEPPPATPRTPHSPLPTSPSSMSILLETRKCRIEGPMHVLRGHLGEVISCAVGPDLGLVVSSSNMSGVVLHSLRTGRLIRKIHVAEAHAVSLSSQGIILVWSESKKRLSSFTVNGVPIATSVLSPFSGGVSCIEISMDGHFALIGTCSSSNYKCEDNTEVADREPNKSSRKVDISEQTEIRQSVNVPSICFVDLHKLKVFHTLELGKGQDITAIALNEENTNLLVSTADKGLMVFTDPALSLKVVDQMLRLGWEGDGLLQS</sequence>
<dbReference type="Gene3D" id="1.10.1540.10">
    <property type="entry name" value="BEACH domain"/>
    <property type="match status" value="1"/>
</dbReference>
<feature type="compositionally biased region" description="Pro residues" evidence="3">
    <location>
        <begin position="2674"/>
        <end position="2690"/>
    </location>
</feature>
<dbReference type="SMART" id="SM00320">
    <property type="entry name" value="WD40"/>
    <property type="match status" value="3"/>
</dbReference>
<keyword evidence="2" id="KW-0677">Repeat</keyword>